<dbReference type="AlphaFoldDB" id="A0A562SIB8"/>
<evidence type="ECO:0000313" key="2">
    <source>
        <dbReference type="Proteomes" id="UP000316778"/>
    </source>
</evidence>
<dbReference type="SUPFAM" id="SSF69322">
    <property type="entry name" value="Tricorn protease domain 2"/>
    <property type="match status" value="1"/>
</dbReference>
<accession>A0A562SIB8</accession>
<gene>
    <name evidence="1" type="ORF">LX66_5533</name>
</gene>
<dbReference type="EMBL" id="VLLG01000008">
    <property type="protein sequence ID" value="TWI80928.1"/>
    <property type="molecule type" value="Genomic_DNA"/>
</dbReference>
<dbReference type="RefSeq" id="WP_145719484.1">
    <property type="nucleotide sequence ID" value="NZ_BAAAFY010000003.1"/>
</dbReference>
<protein>
    <submittedName>
        <fullName evidence="1">PKD family protein</fullName>
    </submittedName>
</protein>
<dbReference type="Proteomes" id="UP000316778">
    <property type="component" value="Unassembled WGS sequence"/>
</dbReference>
<dbReference type="Pfam" id="PF16407">
    <property type="entry name" value="PKD_2"/>
    <property type="match status" value="1"/>
</dbReference>
<evidence type="ECO:0000313" key="1">
    <source>
        <dbReference type="EMBL" id="TWI80928.1"/>
    </source>
</evidence>
<keyword evidence="2" id="KW-1185">Reference proteome</keyword>
<dbReference type="InterPro" id="IPR032183">
    <property type="entry name" value="PKD-like"/>
</dbReference>
<proteinExistence type="predicted"/>
<reference evidence="1 2" key="1">
    <citation type="journal article" date="2013" name="Stand. Genomic Sci.">
        <title>Genomic Encyclopedia of Type Strains, Phase I: The one thousand microbial genomes (KMG-I) project.</title>
        <authorList>
            <person name="Kyrpides N.C."/>
            <person name="Woyke T."/>
            <person name="Eisen J.A."/>
            <person name="Garrity G."/>
            <person name="Lilburn T.G."/>
            <person name="Beck B.J."/>
            <person name="Whitman W.B."/>
            <person name="Hugenholtz P."/>
            <person name="Klenk H.P."/>
        </authorList>
    </citation>
    <scope>NUCLEOTIDE SEQUENCE [LARGE SCALE GENOMIC DNA]</scope>
    <source>
        <strain evidence="1 2">DSM 13484</strain>
    </source>
</reference>
<organism evidence="1 2">
    <name type="scientific">Chitinophaga japonensis</name>
    <name type="common">Flexibacter japonensis</name>
    <dbReference type="NCBI Taxonomy" id="104662"/>
    <lineage>
        <taxon>Bacteria</taxon>
        <taxon>Pseudomonadati</taxon>
        <taxon>Bacteroidota</taxon>
        <taxon>Chitinophagia</taxon>
        <taxon>Chitinophagales</taxon>
        <taxon>Chitinophagaceae</taxon>
        <taxon>Chitinophaga</taxon>
    </lineage>
</organism>
<sequence length="469" mass="52689">MQKNLLYILGVLALCMAACSRDKGNYDYVELPDPVISRLDTAYNVITGDSLVIAPHIQLASGKDDYDCYWKIDVSQKAMSLDYEGRELRIVFGEASGRYKAQLAVTDNTNGMKYFYEFFINCQTEFTKGALVLSNSGGHGVLTFVKPDGTVQPGLYEAINQEALPGEAMQLVPIQNQFYLNRLTSYWITYTGGGVLLDADNLQRIRYLEENFYEPPAALQPQYFMNMVQGVTNAVMNGKLYFGATETAPFWPYYGYFGVPISGSYTLYPLVLHNAQEKPYGPYFLGFETSRKQFLRFYGGAYYGTTYDVLGDAFNPKDLKMDLQYMDRFSDNDLYAFCDSAGKKMELKFRVEFTDTTQRFYPAYKREFPGAGLLAAGTIWRASPIGVFFFSAHDKIYRYNPLNAEIRPLDASFGGKTVTMLKVLQGGNLLLAGVEGSIYYLDISTGKLGQIIKQTDGIPGAPKDIILRD</sequence>
<name>A0A562SIB8_CHIJA</name>
<comment type="caution">
    <text evidence="1">The sequence shown here is derived from an EMBL/GenBank/DDBJ whole genome shotgun (WGS) entry which is preliminary data.</text>
</comment>
<dbReference type="OrthoDB" id="1095195at2"/>